<keyword evidence="3" id="KW-1185">Reference proteome</keyword>
<evidence type="ECO:0000313" key="2">
    <source>
        <dbReference type="EMBL" id="MFD0988138.1"/>
    </source>
</evidence>
<feature type="chain" id="PRO_5045182373" description="Secreted protein" evidence="1">
    <location>
        <begin position="23"/>
        <end position="106"/>
    </location>
</feature>
<gene>
    <name evidence="2" type="ORF">ACFQ2F_13620</name>
</gene>
<evidence type="ECO:0000313" key="3">
    <source>
        <dbReference type="Proteomes" id="UP001597102"/>
    </source>
</evidence>
<proteinExistence type="predicted"/>
<dbReference type="Proteomes" id="UP001597102">
    <property type="component" value="Unassembled WGS sequence"/>
</dbReference>
<feature type="signal peptide" evidence="1">
    <location>
        <begin position="1"/>
        <end position="22"/>
    </location>
</feature>
<reference evidence="3" key="1">
    <citation type="journal article" date="2019" name="Int. J. Syst. Evol. Microbiol.">
        <title>The Global Catalogue of Microorganisms (GCM) 10K type strain sequencing project: providing services to taxonomists for standard genome sequencing and annotation.</title>
        <authorList>
            <consortium name="The Broad Institute Genomics Platform"/>
            <consortium name="The Broad Institute Genome Sequencing Center for Infectious Disease"/>
            <person name="Wu L."/>
            <person name="Ma J."/>
        </authorList>
    </citation>
    <scope>NUCLEOTIDE SEQUENCE [LARGE SCALE GENOMIC DNA]</scope>
    <source>
        <strain evidence="3">CCUG 61697</strain>
    </source>
</reference>
<comment type="caution">
    <text evidence="2">The sequence shown here is derived from an EMBL/GenBank/DDBJ whole genome shotgun (WGS) entry which is preliminary data.</text>
</comment>
<name>A0ABW3JCU8_9HYPH</name>
<accession>A0ABW3JCU8</accession>
<sequence length="106" mass="11234">MSAKFLLPIFGIALIASVPASAYDTLEQDFAICTQGQGSNPEIVDACTRLIDNSQAENELVGMFYGLRASANDDPAQNCSDAHKVLELTDDPNLVDAGQALVEANC</sequence>
<evidence type="ECO:0008006" key="4">
    <source>
        <dbReference type="Google" id="ProtNLM"/>
    </source>
</evidence>
<organism evidence="2 3">
    <name type="scientific">Methyloligella solikamskensis</name>
    <dbReference type="NCBI Taxonomy" id="1177756"/>
    <lineage>
        <taxon>Bacteria</taxon>
        <taxon>Pseudomonadati</taxon>
        <taxon>Pseudomonadota</taxon>
        <taxon>Alphaproteobacteria</taxon>
        <taxon>Hyphomicrobiales</taxon>
        <taxon>Hyphomicrobiaceae</taxon>
        <taxon>Methyloligella</taxon>
    </lineage>
</organism>
<dbReference type="EMBL" id="JBHTJO010000002">
    <property type="protein sequence ID" value="MFD0988138.1"/>
    <property type="molecule type" value="Genomic_DNA"/>
</dbReference>
<dbReference type="RefSeq" id="WP_379090978.1">
    <property type="nucleotide sequence ID" value="NZ_JBHTJO010000002.1"/>
</dbReference>
<evidence type="ECO:0000256" key="1">
    <source>
        <dbReference type="SAM" id="SignalP"/>
    </source>
</evidence>
<keyword evidence="1" id="KW-0732">Signal</keyword>
<protein>
    <recommendedName>
        <fullName evidence="4">Secreted protein</fullName>
    </recommendedName>
</protein>